<dbReference type="SUPFAM" id="SSF51182">
    <property type="entry name" value="RmlC-like cupins"/>
    <property type="match status" value="1"/>
</dbReference>
<dbReference type="EC" id="4.1.1.2" evidence="2"/>
<keyword evidence="3" id="KW-1185">Reference proteome</keyword>
<dbReference type="InterPro" id="IPR006045">
    <property type="entry name" value="Cupin_1"/>
</dbReference>
<protein>
    <submittedName>
        <fullName evidence="2">Oxalate decarboxylase OxdC</fullName>
        <ecNumber evidence="2">4.1.1.2</ecNumber>
    </submittedName>
</protein>
<dbReference type="AlphaFoldDB" id="A0A231GZ28"/>
<dbReference type="Proteomes" id="UP000215506">
    <property type="component" value="Unassembled WGS sequence"/>
</dbReference>
<gene>
    <name evidence="2" type="primary">oxdC</name>
    <name evidence="2" type="ORF">B7C42_06211</name>
</gene>
<dbReference type="InterPro" id="IPR019780">
    <property type="entry name" value="Germin_Mn-BS"/>
</dbReference>
<proteinExistence type="predicted"/>
<dbReference type="Pfam" id="PF00190">
    <property type="entry name" value="Cupin_1"/>
    <property type="match status" value="1"/>
</dbReference>
<dbReference type="PROSITE" id="PS51318">
    <property type="entry name" value="TAT"/>
    <property type="match status" value="1"/>
</dbReference>
<dbReference type="CDD" id="cd20306">
    <property type="entry name" value="cupin_OxDC-like"/>
    <property type="match status" value="1"/>
</dbReference>
<evidence type="ECO:0000259" key="1">
    <source>
        <dbReference type="SMART" id="SM00835"/>
    </source>
</evidence>
<dbReference type="SMART" id="SM00835">
    <property type="entry name" value="Cupin_1"/>
    <property type="match status" value="1"/>
</dbReference>
<organism evidence="2 3">
    <name type="scientific">Nocardia cerradoensis</name>
    <dbReference type="NCBI Taxonomy" id="85688"/>
    <lineage>
        <taxon>Bacteria</taxon>
        <taxon>Bacillati</taxon>
        <taxon>Actinomycetota</taxon>
        <taxon>Actinomycetes</taxon>
        <taxon>Mycobacteriales</taxon>
        <taxon>Nocardiaceae</taxon>
        <taxon>Nocardia</taxon>
    </lineage>
</organism>
<name>A0A231GZ28_9NOCA</name>
<dbReference type="InterPro" id="IPR006311">
    <property type="entry name" value="TAT_signal"/>
</dbReference>
<evidence type="ECO:0000313" key="2">
    <source>
        <dbReference type="EMBL" id="OXR41869.1"/>
    </source>
</evidence>
<dbReference type="GO" id="GO:0046564">
    <property type="term" value="F:oxalate decarboxylase activity"/>
    <property type="evidence" value="ECO:0007669"/>
    <property type="project" value="UniProtKB-EC"/>
</dbReference>
<keyword evidence="2" id="KW-0456">Lyase</keyword>
<sequence>MSSDDPQESPTVNRRAALGTGAAALGGAALGAGLTTAAACAQTTPTALPSASDLDANLNTSPHLFHLTAADISRYNGGTLQGAHEQNFPVLAGQNGAAYFVRLDPGGIREPHWHPTAWELNYHISGTAKWTLLGTHPDGSYHTDVFEAHAGDLVFAPQGFFHYFENARTDAPLELLIVFNTSAPEMSDDIGLLGALNSIPREVTATVLGVPLSALADIPTDIKPIVITKRH</sequence>
<dbReference type="GO" id="GO:0030145">
    <property type="term" value="F:manganese ion binding"/>
    <property type="evidence" value="ECO:0007669"/>
    <property type="project" value="InterPro"/>
</dbReference>
<dbReference type="InterPro" id="IPR011051">
    <property type="entry name" value="RmlC_Cupin_sf"/>
</dbReference>
<comment type="caution">
    <text evidence="2">The sequence shown here is derived from an EMBL/GenBank/DDBJ whole genome shotgun (WGS) entry which is preliminary data.</text>
</comment>
<dbReference type="InterPro" id="IPR014710">
    <property type="entry name" value="RmlC-like_jellyroll"/>
</dbReference>
<reference evidence="2 3" key="1">
    <citation type="submission" date="2017-07" db="EMBL/GenBank/DDBJ databases">
        <title>First draft Genome Sequence of Nocardia cerradoensis isolated from human infection.</title>
        <authorList>
            <person name="Carrasco G."/>
        </authorList>
    </citation>
    <scope>NUCLEOTIDE SEQUENCE [LARGE SCALE GENOMIC DNA]</scope>
    <source>
        <strain evidence="2 3">CNM20130759</strain>
    </source>
</reference>
<dbReference type="RefSeq" id="WP_094027401.1">
    <property type="nucleotide sequence ID" value="NZ_NGAF01000017.1"/>
</dbReference>
<evidence type="ECO:0000313" key="3">
    <source>
        <dbReference type="Proteomes" id="UP000215506"/>
    </source>
</evidence>
<dbReference type="PROSITE" id="PS00725">
    <property type="entry name" value="GERMIN"/>
    <property type="match status" value="1"/>
</dbReference>
<feature type="domain" description="Cupin type-1" evidence="1">
    <location>
        <begin position="62"/>
        <end position="216"/>
    </location>
</feature>
<dbReference type="Gene3D" id="2.60.120.10">
    <property type="entry name" value="Jelly Rolls"/>
    <property type="match status" value="1"/>
</dbReference>
<accession>A0A231GZ28</accession>
<dbReference type="EMBL" id="NGAF01000017">
    <property type="protein sequence ID" value="OXR41869.1"/>
    <property type="molecule type" value="Genomic_DNA"/>
</dbReference>